<organism evidence="1 2">
    <name type="scientific">Phytohabitans rumicis</name>
    <dbReference type="NCBI Taxonomy" id="1076125"/>
    <lineage>
        <taxon>Bacteria</taxon>
        <taxon>Bacillati</taxon>
        <taxon>Actinomycetota</taxon>
        <taxon>Actinomycetes</taxon>
        <taxon>Micromonosporales</taxon>
        <taxon>Micromonosporaceae</taxon>
    </lineage>
</organism>
<name>A0A6V8LBE1_9ACTN</name>
<accession>A0A6V8LBE1</accession>
<protein>
    <submittedName>
        <fullName evidence="1">Uncharacterized protein</fullName>
    </submittedName>
</protein>
<dbReference type="EMBL" id="BLPG01000001">
    <property type="protein sequence ID" value="GFJ91396.1"/>
    <property type="molecule type" value="Genomic_DNA"/>
</dbReference>
<reference evidence="1 2" key="2">
    <citation type="submission" date="2020-03" db="EMBL/GenBank/DDBJ databases">
        <authorList>
            <person name="Ichikawa N."/>
            <person name="Kimura A."/>
            <person name="Kitahashi Y."/>
            <person name="Uohara A."/>
        </authorList>
    </citation>
    <scope>NUCLEOTIDE SEQUENCE [LARGE SCALE GENOMIC DNA]</scope>
    <source>
        <strain evidence="1 2">NBRC 108638</strain>
    </source>
</reference>
<dbReference type="AlphaFoldDB" id="A0A6V8LBE1"/>
<evidence type="ECO:0000313" key="2">
    <source>
        <dbReference type="Proteomes" id="UP000482960"/>
    </source>
</evidence>
<proteinExistence type="predicted"/>
<sequence>MVSPGRHPKKEIADALRRGQTASLTVREIHRGHRWGELVCIPCQASRDGYSTPRDPGTHAKQLDRFIRDHIHPEPADRREAS</sequence>
<comment type="caution">
    <text evidence="1">The sequence shown here is derived from an EMBL/GenBank/DDBJ whole genome shotgun (WGS) entry which is preliminary data.</text>
</comment>
<keyword evidence="2" id="KW-1185">Reference proteome</keyword>
<reference evidence="1 2" key="1">
    <citation type="submission" date="2020-03" db="EMBL/GenBank/DDBJ databases">
        <title>Whole genome shotgun sequence of Phytohabitans rumicis NBRC 108638.</title>
        <authorList>
            <person name="Komaki H."/>
            <person name="Tamura T."/>
        </authorList>
    </citation>
    <scope>NUCLEOTIDE SEQUENCE [LARGE SCALE GENOMIC DNA]</scope>
    <source>
        <strain evidence="1 2">NBRC 108638</strain>
    </source>
</reference>
<gene>
    <name evidence="1" type="ORF">Prum_050380</name>
</gene>
<evidence type="ECO:0000313" key="1">
    <source>
        <dbReference type="EMBL" id="GFJ91396.1"/>
    </source>
</evidence>
<dbReference type="Proteomes" id="UP000482960">
    <property type="component" value="Unassembled WGS sequence"/>
</dbReference>